<evidence type="ECO:0000313" key="1">
    <source>
        <dbReference type="EMBL" id="SVB82182.1"/>
    </source>
</evidence>
<dbReference type="InterPro" id="IPR012337">
    <property type="entry name" value="RNaseH-like_sf"/>
</dbReference>
<dbReference type="SUPFAM" id="SSF53098">
    <property type="entry name" value="Ribonuclease H-like"/>
    <property type="match status" value="1"/>
</dbReference>
<name>A0A382H4R2_9ZZZZ</name>
<reference evidence="1" key="1">
    <citation type="submission" date="2018-05" db="EMBL/GenBank/DDBJ databases">
        <authorList>
            <person name="Lanie J.A."/>
            <person name="Ng W.-L."/>
            <person name="Kazmierczak K.M."/>
            <person name="Andrzejewski T.M."/>
            <person name="Davidsen T.M."/>
            <person name="Wayne K.J."/>
            <person name="Tettelin H."/>
            <person name="Glass J.I."/>
            <person name="Rusch D."/>
            <person name="Podicherti R."/>
            <person name="Tsui H.-C.T."/>
            <person name="Winkler M.E."/>
        </authorList>
    </citation>
    <scope>NUCLEOTIDE SEQUENCE</scope>
</reference>
<dbReference type="Gene3D" id="3.30.420.10">
    <property type="entry name" value="Ribonuclease H-like superfamily/Ribonuclease H"/>
    <property type="match status" value="1"/>
</dbReference>
<gene>
    <name evidence="1" type="ORF">METZ01_LOCUS235036</name>
</gene>
<dbReference type="AlphaFoldDB" id="A0A382H4R2"/>
<proteinExistence type="predicted"/>
<protein>
    <submittedName>
        <fullName evidence="1">Uncharacterized protein</fullName>
    </submittedName>
</protein>
<dbReference type="GO" id="GO:0003676">
    <property type="term" value="F:nucleic acid binding"/>
    <property type="evidence" value="ECO:0007669"/>
    <property type="project" value="InterPro"/>
</dbReference>
<dbReference type="InterPro" id="IPR036397">
    <property type="entry name" value="RNaseH_sf"/>
</dbReference>
<sequence>MSCPAMCAYGETPQFWMAHARTYSALPALTTVVISNTEMMARAEFIAQSVITWLAQWPDIRTVALEDYAFSATGRVFHIGEHTGILKYLLRQQRYTITTTPPTVIKKFATGKGNADKPKMTHAFLEEYPHAKAWCPVFFPRTAKTASFAKSPLSDIADAYWIARHAADSGS</sequence>
<organism evidence="1">
    <name type="scientific">marine metagenome</name>
    <dbReference type="NCBI Taxonomy" id="408172"/>
    <lineage>
        <taxon>unclassified sequences</taxon>
        <taxon>metagenomes</taxon>
        <taxon>ecological metagenomes</taxon>
    </lineage>
</organism>
<dbReference type="EMBL" id="UINC01059126">
    <property type="protein sequence ID" value="SVB82182.1"/>
    <property type="molecule type" value="Genomic_DNA"/>
</dbReference>
<accession>A0A382H4R2</accession>